<evidence type="ECO:0000256" key="11">
    <source>
        <dbReference type="ARBA" id="ARBA00023268"/>
    </source>
</evidence>
<keyword evidence="10" id="KW-0342">GTP-binding</keyword>
<evidence type="ECO:0000256" key="5">
    <source>
        <dbReference type="ARBA" id="ARBA00011760"/>
    </source>
</evidence>
<gene>
    <name evidence="14 16" type="primary">cysC</name>
    <name evidence="16" type="ORF">CU669_14785</name>
</gene>
<evidence type="ECO:0000256" key="1">
    <source>
        <dbReference type="ARBA" id="ARBA00001823"/>
    </source>
</evidence>
<keyword evidence="7" id="KW-0548">Nucleotidyltransferase</keyword>
<dbReference type="InterPro" id="IPR031157">
    <property type="entry name" value="G_TR_CS"/>
</dbReference>
<comment type="similarity">
    <text evidence="3">In the C-terminal section; belongs to the APS kinase family.</text>
</comment>
<evidence type="ECO:0000259" key="15">
    <source>
        <dbReference type="PROSITE" id="PS51722"/>
    </source>
</evidence>
<dbReference type="Gene3D" id="2.40.30.10">
    <property type="entry name" value="Translation factors"/>
    <property type="match status" value="2"/>
</dbReference>
<dbReference type="InterPro" id="IPR009001">
    <property type="entry name" value="Transl_elong_EF1A/Init_IF2_C"/>
</dbReference>
<dbReference type="NCBIfam" id="TIGR00231">
    <property type="entry name" value="small_GTP"/>
    <property type="match status" value="1"/>
</dbReference>
<evidence type="ECO:0000256" key="6">
    <source>
        <dbReference type="ARBA" id="ARBA00022679"/>
    </source>
</evidence>
<evidence type="ECO:0000256" key="8">
    <source>
        <dbReference type="ARBA" id="ARBA00022741"/>
    </source>
</evidence>
<accession>A0A364NW42</accession>
<dbReference type="Pfam" id="PF00009">
    <property type="entry name" value="GTP_EFTU"/>
    <property type="match status" value="1"/>
</dbReference>
<evidence type="ECO:0000256" key="12">
    <source>
        <dbReference type="ARBA" id="ARBA00024872"/>
    </source>
</evidence>
<feature type="domain" description="Tr-type G" evidence="15">
    <location>
        <begin position="23"/>
        <end position="235"/>
    </location>
</feature>
<evidence type="ECO:0000256" key="13">
    <source>
        <dbReference type="ARBA" id="ARBA00049370"/>
    </source>
</evidence>
<dbReference type="GO" id="GO:0000103">
    <property type="term" value="P:sulfate assimilation"/>
    <property type="evidence" value="ECO:0007669"/>
    <property type="project" value="UniProtKB-UniRule"/>
</dbReference>
<evidence type="ECO:0000313" key="17">
    <source>
        <dbReference type="Proteomes" id="UP000251075"/>
    </source>
</evidence>
<dbReference type="GO" id="GO:0003924">
    <property type="term" value="F:GTPase activity"/>
    <property type="evidence" value="ECO:0007669"/>
    <property type="project" value="InterPro"/>
</dbReference>
<dbReference type="GO" id="GO:0005524">
    <property type="term" value="F:ATP binding"/>
    <property type="evidence" value="ECO:0007669"/>
    <property type="project" value="UniProtKB-UniRule"/>
</dbReference>
<comment type="catalytic activity">
    <reaction evidence="1 14">
        <text>adenosine 5'-phosphosulfate + ATP = 3'-phosphoadenylyl sulfate + ADP + H(+)</text>
        <dbReference type="Rhea" id="RHEA:24152"/>
        <dbReference type="ChEBI" id="CHEBI:15378"/>
        <dbReference type="ChEBI" id="CHEBI:30616"/>
        <dbReference type="ChEBI" id="CHEBI:58243"/>
        <dbReference type="ChEBI" id="CHEBI:58339"/>
        <dbReference type="ChEBI" id="CHEBI:456216"/>
        <dbReference type="EC" id="2.7.1.25"/>
    </reaction>
</comment>
<dbReference type="PANTHER" id="PTHR23115">
    <property type="entry name" value="TRANSLATION FACTOR"/>
    <property type="match status" value="1"/>
</dbReference>
<dbReference type="InterPro" id="IPR050100">
    <property type="entry name" value="TRAFAC_GTPase_members"/>
</dbReference>
<dbReference type="PROSITE" id="PS51722">
    <property type="entry name" value="G_TR_2"/>
    <property type="match status" value="1"/>
</dbReference>
<dbReference type="PROSITE" id="PS00301">
    <property type="entry name" value="G_TR_1"/>
    <property type="match status" value="1"/>
</dbReference>
<dbReference type="CDD" id="cd04095">
    <property type="entry name" value="CysN_NoDQ_III"/>
    <property type="match status" value="1"/>
</dbReference>
<comment type="function">
    <text evidence="14">Catalyzes the synthesis of activated sulfate.</text>
</comment>
<dbReference type="CDD" id="cd02027">
    <property type="entry name" value="APSK"/>
    <property type="match status" value="1"/>
</dbReference>
<dbReference type="SUPFAM" id="SSF52540">
    <property type="entry name" value="P-loop containing nucleoside triphosphate hydrolases"/>
    <property type="match status" value="2"/>
</dbReference>
<dbReference type="UniPathway" id="UPA00140">
    <property type="reaction ID" value="UER00205"/>
</dbReference>
<evidence type="ECO:0000256" key="3">
    <source>
        <dbReference type="ARBA" id="ARBA00005438"/>
    </source>
</evidence>
<keyword evidence="11" id="KW-0511">Multifunctional enzyme</keyword>
<sequence length="645" mass="70237">MSKTATALQTQYSEAPVSNAHSSAPMKIVVVGHVDHGKSTLVGRILSETGALPEGKVEYLKEVCEKRGMPFEWAFVMDALQAERDQGITIDTAQIRFATPFRPYVIIDAPGHKEFLKNMITGAASAEAAVLVIDADEGVQEQSRRHGYLLHLLGLRQIAVAVNKMDLVNFGQARFEEVKAEITVYLNSIGVQPTHVIPVAARSGVNISGPAAETPWYKGPSVLAALDGFEAAKPATDLALRFPVQDVYKFDQRRIIAGRIESGRLKVGDTLVFAPTGKSARIASIETWGVNATVAVSAGAGQSIGVTLDEQIFIERGQVASLAERAPSVSHTLRARLFWLGRNGLKVGSRYKLKLATAEYAVEVIAIERVIDVEDLANHPGAEVGRNAVAEVVFRSRTPIAHDSFLDNPRLGRFVVVEDYDIVGGGVIAEAGGVHQAHKSTNITEVEHKVDFDTRALANGHRGGVVWLTGLSGAGKSTIAMEVERQLFLKGWQIMVLDGDNVRHGLCSDLGFSPEDRAENIRRVGEVAHLFAQAGMLVITAFISPYRSDRERVRTIHPDVFHEVHVATDLAECERRDPKGLYRKARAGEIAEFTGVTAPYEAPLSPEFTLDTSGKSIDECVADLLRYMEANFSLSAREQTQSWGF</sequence>
<dbReference type="InterPro" id="IPR009000">
    <property type="entry name" value="Transl_B-barrel_sf"/>
</dbReference>
<proteinExistence type="inferred from homology"/>
<dbReference type="NCBIfam" id="TIGR02034">
    <property type="entry name" value="CysN"/>
    <property type="match status" value="1"/>
</dbReference>
<dbReference type="Gene3D" id="3.40.50.300">
    <property type="entry name" value="P-loop containing nucleotide triphosphate hydrolases"/>
    <property type="match status" value="2"/>
</dbReference>
<comment type="function">
    <text evidence="12">Proposed to provide activated sulfate for transfer to Nod factor. ATP sulfurylase may be the GTPase, regulating ATP sulfurylase activity.</text>
</comment>
<evidence type="ECO:0000256" key="2">
    <source>
        <dbReference type="ARBA" id="ARBA00002357"/>
    </source>
</evidence>
<comment type="catalytic activity">
    <reaction evidence="13">
        <text>sulfate + ATP + H(+) = adenosine 5'-phosphosulfate + diphosphate</text>
        <dbReference type="Rhea" id="RHEA:18133"/>
        <dbReference type="ChEBI" id="CHEBI:15378"/>
        <dbReference type="ChEBI" id="CHEBI:16189"/>
        <dbReference type="ChEBI" id="CHEBI:30616"/>
        <dbReference type="ChEBI" id="CHEBI:33019"/>
        <dbReference type="ChEBI" id="CHEBI:58243"/>
        <dbReference type="EC" id="2.7.7.4"/>
    </reaction>
</comment>
<dbReference type="InterPro" id="IPR000795">
    <property type="entry name" value="T_Tr_GTP-bd_dom"/>
</dbReference>
<comment type="similarity">
    <text evidence="4">In the N-terminal section; belongs to the TRAFAC class translation factor GTPase superfamily. Classic translation factor GTPase family. CysN/NodQ subfamily.</text>
</comment>
<reference evidence="16 17" key="1">
    <citation type="submission" date="2017-11" db="EMBL/GenBank/DDBJ databases">
        <title>Draft genome sequence of magnetotactic bacterium Magnetospirillum kuznetsovii LBB-42.</title>
        <authorList>
            <person name="Grouzdev D.S."/>
            <person name="Rysina M.S."/>
            <person name="Baslerov R.V."/>
            <person name="Koziaeva V."/>
        </authorList>
    </citation>
    <scope>NUCLEOTIDE SEQUENCE [LARGE SCALE GENOMIC DNA]</scope>
    <source>
        <strain evidence="16 17">LBB-42</strain>
    </source>
</reference>
<dbReference type="InterPro" id="IPR011779">
    <property type="entry name" value="SO4_adenylTrfase_lsu"/>
</dbReference>
<comment type="function">
    <text evidence="2">APS kinase catalyzes the synthesis of activated sulfate.</text>
</comment>
<dbReference type="GO" id="GO:0070814">
    <property type="term" value="P:hydrogen sulfide biosynthetic process"/>
    <property type="evidence" value="ECO:0007669"/>
    <property type="project" value="UniProtKB-UniRule"/>
</dbReference>
<dbReference type="GO" id="GO:0005525">
    <property type="term" value="F:GTP binding"/>
    <property type="evidence" value="ECO:0007669"/>
    <property type="project" value="UniProtKB-KW"/>
</dbReference>
<protein>
    <recommendedName>
        <fullName evidence="14">Adenylyl-sulfate kinase</fullName>
        <ecNumber evidence="14">2.7.1.25</ecNumber>
    </recommendedName>
    <alternativeName>
        <fullName evidence="14">APS kinase</fullName>
    </alternativeName>
    <alternativeName>
        <fullName evidence="14">ATP adenosine-5'-phosphosulfate 3'-phosphotransferase</fullName>
    </alternativeName>
    <alternativeName>
        <fullName evidence="14">Adenosine-5'-phosphosulfate kinase</fullName>
    </alternativeName>
</protein>
<dbReference type="GO" id="GO:0004781">
    <property type="term" value="F:sulfate adenylyltransferase (ATP) activity"/>
    <property type="evidence" value="ECO:0007669"/>
    <property type="project" value="UniProtKB-EC"/>
</dbReference>
<evidence type="ECO:0000256" key="10">
    <source>
        <dbReference type="ARBA" id="ARBA00023134"/>
    </source>
</evidence>
<dbReference type="Proteomes" id="UP000251075">
    <property type="component" value="Unassembled WGS sequence"/>
</dbReference>
<dbReference type="NCBIfam" id="NF003013">
    <property type="entry name" value="PRK03846.1"/>
    <property type="match status" value="1"/>
</dbReference>
<dbReference type="InterPro" id="IPR027417">
    <property type="entry name" value="P-loop_NTPase"/>
</dbReference>
<dbReference type="InterPro" id="IPR059117">
    <property type="entry name" value="APS_kinase_dom"/>
</dbReference>
<comment type="pathway">
    <text evidence="14">Sulfur metabolism; hydrogen sulfide biosynthesis; sulfite from sulfate: step 2/3.</text>
</comment>
<dbReference type="NCBIfam" id="TIGR00455">
    <property type="entry name" value="apsK"/>
    <property type="match status" value="1"/>
</dbReference>
<dbReference type="OrthoDB" id="9804504at2"/>
<organism evidence="16 17">
    <name type="scientific">Paramagnetospirillum kuznetsovii</name>
    <dbReference type="NCBI Taxonomy" id="2053833"/>
    <lineage>
        <taxon>Bacteria</taxon>
        <taxon>Pseudomonadati</taxon>
        <taxon>Pseudomonadota</taxon>
        <taxon>Alphaproteobacteria</taxon>
        <taxon>Rhodospirillales</taxon>
        <taxon>Magnetospirillaceae</taxon>
        <taxon>Paramagnetospirillum</taxon>
    </lineage>
</organism>
<comment type="subunit">
    <text evidence="5">Sulfate-activating enzymes, NodP and NodQ, may be physically associated.</text>
</comment>
<feature type="active site" description="Phosphoserine intermediate" evidence="14">
    <location>
        <position position="544"/>
    </location>
</feature>
<keyword evidence="14" id="KW-0597">Phosphoprotein</keyword>
<evidence type="ECO:0000256" key="14">
    <source>
        <dbReference type="HAMAP-Rule" id="MF_00065"/>
    </source>
</evidence>
<dbReference type="HAMAP" id="MF_00065">
    <property type="entry name" value="Adenylyl_sulf_kinase"/>
    <property type="match status" value="1"/>
</dbReference>
<name>A0A364NW42_9PROT</name>
<dbReference type="InterPro" id="IPR044139">
    <property type="entry name" value="CysN_NoDQ_III"/>
</dbReference>
<dbReference type="AlphaFoldDB" id="A0A364NW42"/>
<dbReference type="InterPro" id="IPR054696">
    <property type="entry name" value="GTP-eEF1A_C"/>
</dbReference>
<dbReference type="GO" id="GO:0004020">
    <property type="term" value="F:adenylylsulfate kinase activity"/>
    <property type="evidence" value="ECO:0007669"/>
    <property type="project" value="UniProtKB-UniRule"/>
</dbReference>
<dbReference type="Pfam" id="PF22594">
    <property type="entry name" value="GTP-eEF1A_C"/>
    <property type="match status" value="1"/>
</dbReference>
<dbReference type="InterPro" id="IPR002891">
    <property type="entry name" value="APS"/>
</dbReference>
<keyword evidence="6 14" id="KW-0808">Transferase</keyword>
<dbReference type="EMBL" id="PGTO01000012">
    <property type="protein sequence ID" value="RAU21210.1"/>
    <property type="molecule type" value="Genomic_DNA"/>
</dbReference>
<dbReference type="Pfam" id="PF01583">
    <property type="entry name" value="APS_kinase"/>
    <property type="match status" value="1"/>
</dbReference>
<dbReference type="EC" id="2.7.1.25" evidence="14"/>
<dbReference type="SUPFAM" id="SSF50465">
    <property type="entry name" value="EF-Tu/eEF-1alpha/eIF2-gamma C-terminal domain"/>
    <property type="match status" value="1"/>
</dbReference>
<evidence type="ECO:0000256" key="7">
    <source>
        <dbReference type="ARBA" id="ARBA00022695"/>
    </source>
</evidence>
<keyword evidence="17" id="KW-1185">Reference proteome</keyword>
<dbReference type="RefSeq" id="WP_112146056.1">
    <property type="nucleotide sequence ID" value="NZ_PGTO01000012.1"/>
</dbReference>
<evidence type="ECO:0000256" key="4">
    <source>
        <dbReference type="ARBA" id="ARBA00007237"/>
    </source>
</evidence>
<dbReference type="SUPFAM" id="SSF50447">
    <property type="entry name" value="Translation proteins"/>
    <property type="match status" value="1"/>
</dbReference>
<feature type="binding site" evidence="14">
    <location>
        <begin position="470"/>
        <end position="477"/>
    </location>
    <ligand>
        <name>ATP</name>
        <dbReference type="ChEBI" id="CHEBI:30616"/>
    </ligand>
</feature>
<dbReference type="InterPro" id="IPR005225">
    <property type="entry name" value="Small_GTP-bd"/>
</dbReference>
<evidence type="ECO:0000256" key="9">
    <source>
        <dbReference type="ARBA" id="ARBA00022840"/>
    </source>
</evidence>
<keyword evidence="8 14" id="KW-0547">Nucleotide-binding</keyword>
<comment type="similarity">
    <text evidence="14">Belongs to the APS kinase family.</text>
</comment>
<evidence type="ECO:0000313" key="16">
    <source>
        <dbReference type="EMBL" id="RAU21210.1"/>
    </source>
</evidence>
<keyword evidence="14 16" id="KW-0418">Kinase</keyword>
<keyword evidence="9 14" id="KW-0067">ATP-binding</keyword>
<comment type="caution">
    <text evidence="16">The sequence shown here is derived from an EMBL/GenBank/DDBJ whole genome shotgun (WGS) entry which is preliminary data.</text>
</comment>
<dbReference type="PRINTS" id="PR00315">
    <property type="entry name" value="ELONGATNFCT"/>
</dbReference>